<dbReference type="STRING" id="29422.Lbru_2608"/>
<sequence>MFNQIESLATKTDSPPAVLLPWLTHELSLTDKLKDECGEASLSVLNQRWEQPNWWDKFVLGLSGKKVIHREIIMSACDTPCWYARTIIPDHCYQANPPFYDRLQKESLGVIVFNTPAVKRNQMIHYPINVSCLEYHWFPSVLTEENSRLWVRLSIFSLAHNATFHLVEILLPGLLRIIK</sequence>
<name>A0A0W0S490_9GAMM</name>
<dbReference type="GO" id="GO:0006744">
    <property type="term" value="P:ubiquinone biosynthetic process"/>
    <property type="evidence" value="ECO:0007669"/>
    <property type="project" value="UniProtKB-KW"/>
</dbReference>
<dbReference type="InterPro" id="IPR007440">
    <property type="entry name" value="Chorismate--pyruvate_lyase"/>
</dbReference>
<dbReference type="PANTHER" id="PTHR38683">
    <property type="entry name" value="CHORISMATE PYRUVATE-LYASE"/>
    <property type="match status" value="1"/>
</dbReference>
<dbReference type="Proteomes" id="UP000054742">
    <property type="component" value="Unassembled WGS sequence"/>
</dbReference>
<dbReference type="EMBL" id="LNXV01000033">
    <property type="protein sequence ID" value="KTC78316.1"/>
    <property type="molecule type" value="Genomic_DNA"/>
</dbReference>
<reference evidence="4 5" key="1">
    <citation type="submission" date="2015-11" db="EMBL/GenBank/DDBJ databases">
        <title>Genomic analysis of 38 Legionella species identifies large and diverse effector repertoires.</title>
        <authorList>
            <person name="Burstein D."/>
            <person name="Amaro F."/>
            <person name="Zusman T."/>
            <person name="Lifshitz Z."/>
            <person name="Cohen O."/>
            <person name="Gilbert J.A."/>
            <person name="Pupko T."/>
            <person name="Shuman H.A."/>
            <person name="Segal G."/>
        </authorList>
    </citation>
    <scope>NUCLEOTIDE SEQUENCE [LARGE SCALE GENOMIC DNA]</scope>
    <source>
        <strain evidence="4 5">ATCC 43878</strain>
    </source>
</reference>
<dbReference type="RefSeq" id="WP_058442576.1">
    <property type="nucleotide sequence ID" value="NZ_CAAAHU010000004.1"/>
</dbReference>
<dbReference type="GO" id="GO:0008813">
    <property type="term" value="F:chorismate lyase activity"/>
    <property type="evidence" value="ECO:0007669"/>
    <property type="project" value="InterPro"/>
</dbReference>
<dbReference type="SUPFAM" id="SSF64288">
    <property type="entry name" value="Chorismate lyase-like"/>
    <property type="match status" value="1"/>
</dbReference>
<comment type="caution">
    <text evidence="4">The sequence shown here is derived from an EMBL/GenBank/DDBJ whole genome shotgun (WGS) entry which is preliminary data.</text>
</comment>
<accession>A0A0W0S490</accession>
<dbReference type="PANTHER" id="PTHR38683:SF1">
    <property type="entry name" value="CHORISMATE PYRUVATE-LYASE"/>
    <property type="match status" value="1"/>
</dbReference>
<keyword evidence="2" id="KW-0831">Ubiquinone biosynthesis</keyword>
<dbReference type="GO" id="GO:0005829">
    <property type="term" value="C:cytosol"/>
    <property type="evidence" value="ECO:0007669"/>
    <property type="project" value="TreeGrafter"/>
</dbReference>
<proteinExistence type="predicted"/>
<evidence type="ECO:0000313" key="5">
    <source>
        <dbReference type="Proteomes" id="UP000054742"/>
    </source>
</evidence>
<dbReference type="PATRIC" id="fig|29422.6.peg.2771"/>
<dbReference type="AlphaFoldDB" id="A0A0W0S490"/>
<keyword evidence="3" id="KW-0456">Lyase</keyword>
<evidence type="ECO:0000256" key="1">
    <source>
        <dbReference type="ARBA" id="ARBA00022490"/>
    </source>
</evidence>
<keyword evidence="1" id="KW-0963">Cytoplasm</keyword>
<evidence type="ECO:0000256" key="2">
    <source>
        <dbReference type="ARBA" id="ARBA00022688"/>
    </source>
</evidence>
<organism evidence="4 5">
    <name type="scientific">Legionella brunensis</name>
    <dbReference type="NCBI Taxonomy" id="29422"/>
    <lineage>
        <taxon>Bacteria</taxon>
        <taxon>Pseudomonadati</taxon>
        <taxon>Pseudomonadota</taxon>
        <taxon>Gammaproteobacteria</taxon>
        <taxon>Legionellales</taxon>
        <taxon>Legionellaceae</taxon>
        <taxon>Legionella</taxon>
    </lineage>
</organism>
<dbReference type="InterPro" id="IPR028978">
    <property type="entry name" value="Chorismate_lyase_/UTRA_dom_sf"/>
</dbReference>
<gene>
    <name evidence="4" type="primary">ubiC</name>
    <name evidence="4" type="ORF">Lbru_2608</name>
</gene>
<evidence type="ECO:0000313" key="4">
    <source>
        <dbReference type="EMBL" id="KTC78316.1"/>
    </source>
</evidence>
<keyword evidence="5" id="KW-1185">Reference proteome</keyword>
<dbReference type="Pfam" id="PF04345">
    <property type="entry name" value="Chor_lyase"/>
    <property type="match status" value="1"/>
</dbReference>
<dbReference type="Gene3D" id="3.40.1410.10">
    <property type="entry name" value="Chorismate lyase-like"/>
    <property type="match status" value="1"/>
</dbReference>
<dbReference type="OrthoDB" id="5646761at2"/>
<evidence type="ECO:0000256" key="3">
    <source>
        <dbReference type="ARBA" id="ARBA00023239"/>
    </source>
</evidence>
<protein>
    <submittedName>
        <fullName evidence="4">4-hydroxybenzoate synthetase</fullName>
    </submittedName>
</protein>